<dbReference type="Gene3D" id="3.30.70.1230">
    <property type="entry name" value="Nucleotide cyclase"/>
    <property type="match status" value="1"/>
</dbReference>
<keyword evidence="6" id="KW-1185">Reference proteome</keyword>
<dbReference type="AlphaFoldDB" id="A0A1Y5Y8K6"/>
<reference evidence="5 6" key="1">
    <citation type="submission" date="2017-04" db="EMBL/GenBank/DDBJ databases">
        <authorList>
            <person name="Afonso C.L."/>
            <person name="Miller P.J."/>
            <person name="Scott M.A."/>
            <person name="Spackman E."/>
            <person name="Goraichik I."/>
            <person name="Dimitrov K.M."/>
            <person name="Suarez D.L."/>
            <person name="Swayne D.E."/>
        </authorList>
    </citation>
    <scope>NUCLEOTIDE SEQUENCE [LARGE SCALE GENOMIC DNA]</scope>
    <source>
        <strain evidence="5 6">DSM 43828</strain>
    </source>
</reference>
<evidence type="ECO:0000256" key="1">
    <source>
        <dbReference type="ARBA" id="ARBA00023015"/>
    </source>
</evidence>
<accession>A0A1Y5Y8K6</accession>
<proteinExistence type="predicted"/>
<dbReference type="InterPro" id="IPR036388">
    <property type="entry name" value="WH-like_DNA-bd_sf"/>
</dbReference>
<feature type="region of interest" description="Disordered" evidence="3">
    <location>
        <begin position="461"/>
        <end position="489"/>
    </location>
</feature>
<dbReference type="Gene3D" id="1.10.10.10">
    <property type="entry name" value="Winged helix-like DNA-binding domain superfamily/Winged helix DNA-binding domain"/>
    <property type="match status" value="1"/>
</dbReference>
<dbReference type="InterPro" id="IPR029787">
    <property type="entry name" value="Nucleotide_cyclase"/>
</dbReference>
<dbReference type="EMBL" id="FWXV01000013">
    <property type="protein sequence ID" value="SMD26210.1"/>
    <property type="molecule type" value="Genomic_DNA"/>
</dbReference>
<dbReference type="OrthoDB" id="3482507at2"/>
<gene>
    <name evidence="5" type="ORF">SAMN05661093_09790</name>
</gene>
<dbReference type="SUPFAM" id="SSF48452">
    <property type="entry name" value="TPR-like"/>
    <property type="match status" value="1"/>
</dbReference>
<dbReference type="InterPro" id="IPR016032">
    <property type="entry name" value="Sig_transdc_resp-reg_C-effctor"/>
</dbReference>
<dbReference type="Proteomes" id="UP000192674">
    <property type="component" value="Unassembled WGS sequence"/>
</dbReference>
<sequence>MDFVLLHEVTARVDGNPVALGERQHRLFVAILLLAESQHVPTDQLISRIWGDLPPEKPQEQLNRIVNKVRRTLADAETGADAHLPRGSGGYRLQVPRSHVDWLRFRDCRSQARELARTDKTGALDLMRAALAEWGPVPGRMDPEPLFGVNGEWISGMRVTLVNEHRAARLERAALEIETGDPGLAVGELEGLFALLPSNYRIAELLVHAYCLDGRRTDALALFPRMDKLLKKTHGEDASQSLRELHDRVLHDDESLRPRAVIHPAPESMAGKAVVPYDREQAIGQEPMTRSLVAIDAENPSRHGDPALRDDLYAIFAQARSASGVTADQVVFEDRDDGFIALIDADLMNILGSGLDALIEALRRRDQDVPEADRLRLRIAVHRGQVHRDERGLSGADLNAAFRLVASQQVKEVLQRAAKAQCVIAVSDSVYNGLIKHGHEDLCASSYGRLDDKTGWVRVPGYPHPPLHSENDDEDEADTAEPSPLAGATVNGNLFYRNKIKNLDASVNLNGRPDRERR</sequence>
<dbReference type="PANTHER" id="PTHR35807:SF1">
    <property type="entry name" value="TRANSCRIPTIONAL REGULATOR REDD"/>
    <property type="match status" value="1"/>
</dbReference>
<dbReference type="InterPro" id="IPR011990">
    <property type="entry name" value="TPR-like_helical_dom_sf"/>
</dbReference>
<dbReference type="InterPro" id="IPR051677">
    <property type="entry name" value="AfsR-DnrI-RedD_regulator"/>
</dbReference>
<feature type="domain" description="Bacterial transcriptional activator" evidence="4">
    <location>
        <begin position="100"/>
        <end position="250"/>
    </location>
</feature>
<name>A0A1Y5Y8K6_KIBAR</name>
<dbReference type="PANTHER" id="PTHR35807">
    <property type="entry name" value="TRANSCRIPTIONAL REGULATOR REDD-RELATED"/>
    <property type="match status" value="1"/>
</dbReference>
<evidence type="ECO:0000313" key="6">
    <source>
        <dbReference type="Proteomes" id="UP000192674"/>
    </source>
</evidence>
<dbReference type="SUPFAM" id="SSF55073">
    <property type="entry name" value="Nucleotide cyclase"/>
    <property type="match status" value="1"/>
</dbReference>
<evidence type="ECO:0000259" key="4">
    <source>
        <dbReference type="SMART" id="SM01043"/>
    </source>
</evidence>
<dbReference type="InterPro" id="IPR005158">
    <property type="entry name" value="BTAD"/>
</dbReference>
<evidence type="ECO:0000256" key="3">
    <source>
        <dbReference type="SAM" id="MobiDB-lite"/>
    </source>
</evidence>
<dbReference type="RefSeq" id="WP_084433982.1">
    <property type="nucleotide sequence ID" value="NZ_FWXV01000013.1"/>
</dbReference>
<protein>
    <submittedName>
        <fullName evidence="5">DNA-binding transcriptional activator of the SARP family</fullName>
    </submittedName>
</protein>
<dbReference type="GO" id="GO:0003677">
    <property type="term" value="F:DNA binding"/>
    <property type="evidence" value="ECO:0007669"/>
    <property type="project" value="UniProtKB-KW"/>
</dbReference>
<dbReference type="GO" id="GO:0006355">
    <property type="term" value="P:regulation of DNA-templated transcription"/>
    <property type="evidence" value="ECO:0007669"/>
    <property type="project" value="InterPro"/>
</dbReference>
<evidence type="ECO:0000256" key="2">
    <source>
        <dbReference type="ARBA" id="ARBA00023163"/>
    </source>
</evidence>
<dbReference type="SUPFAM" id="SSF46894">
    <property type="entry name" value="C-terminal effector domain of the bipartite response regulators"/>
    <property type="match status" value="1"/>
</dbReference>
<keyword evidence="1" id="KW-0805">Transcription regulation</keyword>
<organism evidence="5 6">
    <name type="scientific">Kibdelosporangium aridum</name>
    <dbReference type="NCBI Taxonomy" id="2030"/>
    <lineage>
        <taxon>Bacteria</taxon>
        <taxon>Bacillati</taxon>
        <taxon>Actinomycetota</taxon>
        <taxon>Actinomycetes</taxon>
        <taxon>Pseudonocardiales</taxon>
        <taxon>Pseudonocardiaceae</taxon>
        <taxon>Kibdelosporangium</taxon>
    </lineage>
</organism>
<keyword evidence="2" id="KW-0804">Transcription</keyword>
<keyword evidence="5" id="KW-0238">DNA-binding</keyword>
<evidence type="ECO:0000313" key="5">
    <source>
        <dbReference type="EMBL" id="SMD26210.1"/>
    </source>
</evidence>
<dbReference type="Pfam" id="PF03704">
    <property type="entry name" value="BTAD"/>
    <property type="match status" value="1"/>
</dbReference>
<dbReference type="Gene3D" id="1.25.40.10">
    <property type="entry name" value="Tetratricopeptide repeat domain"/>
    <property type="match status" value="1"/>
</dbReference>
<dbReference type="SMART" id="SM01043">
    <property type="entry name" value="BTAD"/>
    <property type="match status" value="1"/>
</dbReference>